<dbReference type="KEGG" id="atq:GH723_05170"/>
<gene>
    <name evidence="1" type="ORF">GH723_05170</name>
</gene>
<proteinExistence type="predicted"/>
<name>A0A5Q2RMX2_9ACTN</name>
<dbReference type="AlphaFoldDB" id="A0A5Q2RMX2"/>
<sequence>MDVRIGVTQAREVEVELPEDTDPEALQKTIDEALSSDDRVLWLTDRRGRRVAVPSSKVAYVEIGSPSDSRRIGFGA</sequence>
<dbReference type="Pfam" id="PF11305">
    <property type="entry name" value="DUF3107"/>
    <property type="match status" value="1"/>
</dbReference>
<reference evidence="1 2" key="1">
    <citation type="submission" date="2019-11" db="EMBL/GenBank/DDBJ databases">
        <authorList>
            <person name="He Y."/>
        </authorList>
    </citation>
    <scope>NUCLEOTIDE SEQUENCE [LARGE SCALE GENOMIC DNA]</scope>
    <source>
        <strain evidence="1 2">SCSIO 58843</strain>
    </source>
</reference>
<keyword evidence="2" id="KW-1185">Reference proteome</keyword>
<evidence type="ECO:0000313" key="1">
    <source>
        <dbReference type="EMBL" id="QGG94545.1"/>
    </source>
</evidence>
<dbReference type="InterPro" id="IPR021456">
    <property type="entry name" value="DUF3107"/>
</dbReference>
<dbReference type="Proteomes" id="UP000334019">
    <property type="component" value="Chromosome"/>
</dbReference>
<evidence type="ECO:0000313" key="2">
    <source>
        <dbReference type="Proteomes" id="UP000334019"/>
    </source>
</evidence>
<organism evidence="1 2">
    <name type="scientific">Actinomarinicola tropica</name>
    <dbReference type="NCBI Taxonomy" id="2789776"/>
    <lineage>
        <taxon>Bacteria</taxon>
        <taxon>Bacillati</taxon>
        <taxon>Actinomycetota</taxon>
        <taxon>Acidimicrobiia</taxon>
        <taxon>Acidimicrobiales</taxon>
        <taxon>Iamiaceae</taxon>
        <taxon>Actinomarinicola</taxon>
    </lineage>
</organism>
<dbReference type="RefSeq" id="WP_153758651.1">
    <property type="nucleotide sequence ID" value="NZ_CP045851.1"/>
</dbReference>
<protein>
    <submittedName>
        <fullName evidence="1">DUF3107 family protein</fullName>
    </submittedName>
</protein>
<dbReference type="EMBL" id="CP045851">
    <property type="protein sequence ID" value="QGG94545.1"/>
    <property type="molecule type" value="Genomic_DNA"/>
</dbReference>
<accession>A0A5Q2RMX2</accession>